<dbReference type="PANTHER" id="PTHR43085:SF1">
    <property type="entry name" value="PSEUDOURIDINE KINASE-RELATED"/>
    <property type="match status" value="1"/>
</dbReference>
<dbReference type="RefSeq" id="WP_254759420.1">
    <property type="nucleotide sequence ID" value="NZ_JANCLT010000006.1"/>
</dbReference>
<dbReference type="CDD" id="cd01167">
    <property type="entry name" value="bac_FRK"/>
    <property type="match status" value="1"/>
</dbReference>
<dbReference type="PANTHER" id="PTHR43085">
    <property type="entry name" value="HEXOKINASE FAMILY MEMBER"/>
    <property type="match status" value="1"/>
</dbReference>
<dbReference type="EMBL" id="JANCLT010000006">
    <property type="protein sequence ID" value="MCP8969498.1"/>
    <property type="molecule type" value="Genomic_DNA"/>
</dbReference>
<name>A0AA41X987_9BACI</name>
<dbReference type="Proteomes" id="UP001156102">
    <property type="component" value="Unassembled WGS sequence"/>
</dbReference>
<gene>
    <name evidence="8" type="ORF">NK662_13260</name>
</gene>
<keyword evidence="9" id="KW-1185">Reference proteome</keyword>
<evidence type="ECO:0000256" key="4">
    <source>
        <dbReference type="ARBA" id="ARBA00022777"/>
    </source>
</evidence>
<evidence type="ECO:0000256" key="2">
    <source>
        <dbReference type="ARBA" id="ARBA00022679"/>
    </source>
</evidence>
<dbReference type="NCBIfam" id="NF006957">
    <property type="entry name" value="PRK09434.1"/>
    <property type="match status" value="1"/>
</dbReference>
<dbReference type="SUPFAM" id="SSF53613">
    <property type="entry name" value="Ribokinase-like"/>
    <property type="match status" value="1"/>
</dbReference>
<evidence type="ECO:0000256" key="1">
    <source>
        <dbReference type="ARBA" id="ARBA00010688"/>
    </source>
</evidence>
<comment type="similarity">
    <text evidence="1 6">Belongs to the carbohydrate kinase PfkB family.</text>
</comment>
<protein>
    <submittedName>
        <fullName evidence="8">Aminoimidazole riboside kinase</fullName>
    </submittedName>
</protein>
<dbReference type="AlphaFoldDB" id="A0AA41X987"/>
<sequence>MKKGIVCLGEALIDFIPADHTNMVYQKCPGGAPANVAVGAARLGIPSTFLGKLGNDVLGTFLKETLAGYGVRTDHLPLTDEARTGIVFVTLAESGERSFEFFIERSADQLLAQEDISEELLEQSKILHFGSISLIHEPSRSATMRAVELAKKHGVLVSYDPNLRLGLWESGEAARQGILSMMPHADLLKISEEELEFLTGHAEIEAGLAALAQYNIPYIFITLGAEGSYVAAGGELSRAAAMKVTAVDTTGAGDAYVSGILYSFHEFAGDKITVHELEQFARFASVSGGLAASQKGAMTALPTLEQVQALLQE</sequence>
<dbReference type="Pfam" id="PF00294">
    <property type="entry name" value="PfkB"/>
    <property type="match status" value="1"/>
</dbReference>
<evidence type="ECO:0000256" key="6">
    <source>
        <dbReference type="RuleBase" id="RU003704"/>
    </source>
</evidence>
<dbReference type="InterPro" id="IPR050306">
    <property type="entry name" value="PfkB_Carbo_kinase"/>
</dbReference>
<dbReference type="GO" id="GO:0005524">
    <property type="term" value="F:ATP binding"/>
    <property type="evidence" value="ECO:0007669"/>
    <property type="project" value="UniProtKB-KW"/>
</dbReference>
<dbReference type="InterPro" id="IPR002139">
    <property type="entry name" value="Ribo/fructo_kinase"/>
</dbReference>
<organism evidence="8 9">
    <name type="scientific">Ectobacillus ponti</name>
    <dbReference type="NCBI Taxonomy" id="2961894"/>
    <lineage>
        <taxon>Bacteria</taxon>
        <taxon>Bacillati</taxon>
        <taxon>Bacillota</taxon>
        <taxon>Bacilli</taxon>
        <taxon>Bacillales</taxon>
        <taxon>Bacillaceae</taxon>
        <taxon>Ectobacillus</taxon>
    </lineage>
</organism>
<evidence type="ECO:0000259" key="7">
    <source>
        <dbReference type="Pfam" id="PF00294"/>
    </source>
</evidence>
<keyword evidence="5" id="KW-0067">ATP-binding</keyword>
<dbReference type="Gene3D" id="3.40.1190.20">
    <property type="match status" value="1"/>
</dbReference>
<evidence type="ECO:0000313" key="8">
    <source>
        <dbReference type="EMBL" id="MCP8969498.1"/>
    </source>
</evidence>
<feature type="domain" description="Carbohydrate kinase PfkB" evidence="7">
    <location>
        <begin position="3"/>
        <end position="303"/>
    </location>
</feature>
<evidence type="ECO:0000256" key="5">
    <source>
        <dbReference type="ARBA" id="ARBA00022840"/>
    </source>
</evidence>
<keyword evidence="4 6" id="KW-0418">Kinase</keyword>
<dbReference type="GO" id="GO:0008865">
    <property type="term" value="F:fructokinase activity"/>
    <property type="evidence" value="ECO:0007669"/>
    <property type="project" value="UniProtKB-ARBA"/>
</dbReference>
<dbReference type="InterPro" id="IPR011611">
    <property type="entry name" value="PfkB_dom"/>
</dbReference>
<accession>A0AA41X987</accession>
<dbReference type="GO" id="GO:0006000">
    <property type="term" value="P:fructose metabolic process"/>
    <property type="evidence" value="ECO:0007669"/>
    <property type="project" value="UniProtKB-ARBA"/>
</dbReference>
<reference evidence="8" key="1">
    <citation type="submission" date="2022-07" db="EMBL/GenBank/DDBJ databases">
        <authorList>
            <person name="Li W.-J."/>
            <person name="Deng Q.-Q."/>
        </authorList>
    </citation>
    <scope>NUCLEOTIDE SEQUENCE</scope>
    <source>
        <strain evidence="8">SYSU M60031</strain>
    </source>
</reference>
<keyword evidence="3" id="KW-0547">Nucleotide-binding</keyword>
<dbReference type="PRINTS" id="PR00990">
    <property type="entry name" value="RIBOKINASE"/>
</dbReference>
<keyword evidence="2 6" id="KW-0808">Transferase</keyword>
<evidence type="ECO:0000313" key="9">
    <source>
        <dbReference type="Proteomes" id="UP001156102"/>
    </source>
</evidence>
<dbReference type="InterPro" id="IPR002173">
    <property type="entry name" value="Carboh/pur_kinase_PfkB_CS"/>
</dbReference>
<dbReference type="InterPro" id="IPR029056">
    <property type="entry name" value="Ribokinase-like"/>
</dbReference>
<dbReference type="PROSITE" id="PS00584">
    <property type="entry name" value="PFKB_KINASES_2"/>
    <property type="match status" value="1"/>
</dbReference>
<evidence type="ECO:0000256" key="3">
    <source>
        <dbReference type="ARBA" id="ARBA00022741"/>
    </source>
</evidence>
<comment type="caution">
    <text evidence="8">The sequence shown here is derived from an EMBL/GenBank/DDBJ whole genome shotgun (WGS) entry which is preliminary data.</text>
</comment>
<proteinExistence type="inferred from homology"/>